<keyword evidence="8 20" id="KW-0723">Serine/threonine-protein kinase</keyword>
<evidence type="ECO:0000256" key="7">
    <source>
        <dbReference type="ARBA" id="ARBA00022454"/>
    </source>
</evidence>
<dbReference type="GO" id="GO:0106310">
    <property type="term" value="F:protein serine kinase activity"/>
    <property type="evidence" value="ECO:0007669"/>
    <property type="project" value="RHEA"/>
</dbReference>
<dbReference type="PROSITE" id="PS51189">
    <property type="entry name" value="FAT"/>
    <property type="match status" value="1"/>
</dbReference>
<comment type="function">
    <text evidence="17 20">Serine/threonine protein kinase which activates checkpoint signaling upon genotoxic stresses such as ionizing radiation (IR), ultraviolet light (UV), or DNA replication stalling, thereby acting as a DNA damage sensor. Recognizes the substrate consensus sequence [ST]-Q. Phosphorylates histone H2A to form H2AS128ph (gamma-H2A) at sites of DNA damage, involved in the regulation of DNA damage response mechanism. Required for the control of telomere length and genome stability.</text>
</comment>
<evidence type="ECO:0000256" key="11">
    <source>
        <dbReference type="ARBA" id="ARBA00022763"/>
    </source>
</evidence>
<dbReference type="GO" id="GO:0005634">
    <property type="term" value="C:nucleus"/>
    <property type="evidence" value="ECO:0007669"/>
    <property type="project" value="UniProtKB-SubCell"/>
</dbReference>
<dbReference type="InterPro" id="IPR014009">
    <property type="entry name" value="PIK_FAT"/>
</dbReference>
<dbReference type="InterPro" id="IPR044107">
    <property type="entry name" value="PIKKc_ATM"/>
</dbReference>
<dbReference type="FunFam" id="3.30.1010.10:FF:000019">
    <property type="entry name" value="Serine/threonine-protein kinase Tel1"/>
    <property type="match status" value="1"/>
</dbReference>
<dbReference type="InterPro" id="IPR000403">
    <property type="entry name" value="PI3/4_kinase_cat_dom"/>
</dbReference>
<keyword evidence="12 20" id="KW-0418">Kinase</keyword>
<proteinExistence type="inferred from homology"/>
<dbReference type="PROSITE" id="PS00915">
    <property type="entry name" value="PI3_4_KINASE_1"/>
    <property type="match status" value="1"/>
</dbReference>
<evidence type="ECO:0000256" key="9">
    <source>
        <dbReference type="ARBA" id="ARBA00022679"/>
    </source>
</evidence>
<keyword evidence="9 20" id="KW-0808">Transferase</keyword>
<evidence type="ECO:0000256" key="5">
    <source>
        <dbReference type="ARBA" id="ARBA00012513"/>
    </source>
</evidence>
<evidence type="ECO:0000313" key="26">
    <source>
        <dbReference type="EMBL" id="KZZ94583.1"/>
    </source>
</evidence>
<keyword evidence="27" id="KW-1185">Reference proteome</keyword>
<evidence type="ECO:0000259" key="24">
    <source>
        <dbReference type="PROSITE" id="PS51189"/>
    </source>
</evidence>
<dbReference type="GO" id="GO:0000781">
    <property type="term" value="C:chromosome, telomeric region"/>
    <property type="evidence" value="ECO:0007669"/>
    <property type="project" value="UniProtKB-SubCell"/>
</dbReference>
<evidence type="ECO:0000256" key="22">
    <source>
        <dbReference type="SAM" id="MobiDB-lite"/>
    </source>
</evidence>
<evidence type="ECO:0000256" key="6">
    <source>
        <dbReference type="ARBA" id="ARBA00014619"/>
    </source>
</evidence>
<keyword evidence="16 20" id="KW-0539">Nucleus</keyword>
<feature type="domain" description="PI3K/PI4K catalytic" evidence="23">
    <location>
        <begin position="2350"/>
        <end position="2663"/>
    </location>
</feature>
<evidence type="ECO:0000256" key="18">
    <source>
        <dbReference type="ARBA" id="ARBA00047899"/>
    </source>
</evidence>
<dbReference type="InterPro" id="IPR038980">
    <property type="entry name" value="ATM_plant"/>
</dbReference>
<evidence type="ECO:0000256" key="3">
    <source>
        <dbReference type="ARBA" id="ARBA00010769"/>
    </source>
</evidence>
<dbReference type="InterPro" id="IPR016024">
    <property type="entry name" value="ARM-type_fold"/>
</dbReference>
<evidence type="ECO:0000256" key="17">
    <source>
        <dbReference type="ARBA" id="ARBA00025079"/>
    </source>
</evidence>
<keyword evidence="21" id="KW-0175">Coiled coil</keyword>
<feature type="coiled-coil region" evidence="21">
    <location>
        <begin position="2078"/>
        <end position="2105"/>
    </location>
</feature>
<comment type="catalytic activity">
    <reaction evidence="19">
        <text>L-seryl-[protein] + ATP = O-phospho-L-seryl-[protein] + ADP + H(+)</text>
        <dbReference type="Rhea" id="RHEA:17989"/>
        <dbReference type="Rhea" id="RHEA-COMP:9863"/>
        <dbReference type="Rhea" id="RHEA-COMP:11604"/>
        <dbReference type="ChEBI" id="CHEBI:15378"/>
        <dbReference type="ChEBI" id="CHEBI:29999"/>
        <dbReference type="ChEBI" id="CHEBI:30616"/>
        <dbReference type="ChEBI" id="CHEBI:83421"/>
        <dbReference type="ChEBI" id="CHEBI:456216"/>
        <dbReference type="EC" id="2.7.11.1"/>
    </reaction>
</comment>
<dbReference type="SMART" id="SM01342">
    <property type="entry name" value="TAN"/>
    <property type="match status" value="1"/>
</dbReference>
<dbReference type="SMART" id="SM01343">
    <property type="entry name" value="FATC"/>
    <property type="match status" value="1"/>
</dbReference>
<dbReference type="Proteomes" id="UP000242877">
    <property type="component" value="Unassembled WGS sequence"/>
</dbReference>
<evidence type="ECO:0000256" key="2">
    <source>
        <dbReference type="ARBA" id="ARBA00004574"/>
    </source>
</evidence>
<dbReference type="PANTHER" id="PTHR37079:SF4">
    <property type="entry name" value="SERINE_THREONINE-PROTEIN KINASE ATM"/>
    <property type="match status" value="1"/>
</dbReference>
<comment type="subunit">
    <text evidence="4">Associates with DNA double-strand breaks.</text>
</comment>
<keyword evidence="14 20" id="KW-0156">Chromatin regulator</keyword>
<dbReference type="SMART" id="SM00146">
    <property type="entry name" value="PI3Kc"/>
    <property type="match status" value="1"/>
</dbReference>
<evidence type="ECO:0000313" key="27">
    <source>
        <dbReference type="Proteomes" id="UP000242877"/>
    </source>
</evidence>
<dbReference type="InterPro" id="IPR018936">
    <property type="entry name" value="PI3/4_kinase_CS"/>
</dbReference>
<dbReference type="GO" id="GO:0004674">
    <property type="term" value="F:protein serine/threonine kinase activity"/>
    <property type="evidence" value="ECO:0007669"/>
    <property type="project" value="UniProtKB-KW"/>
</dbReference>
<name>A0A162IK11_9EURO</name>
<comment type="subcellular location">
    <subcellularLocation>
        <location evidence="2 20">Chromosome</location>
        <location evidence="2 20">Telomere</location>
    </subcellularLocation>
    <subcellularLocation>
        <location evidence="1 20">Nucleus</location>
    </subcellularLocation>
</comment>
<dbReference type="InterPro" id="IPR036940">
    <property type="entry name" value="PI3/4_kinase_cat_sf"/>
</dbReference>
<dbReference type="PROSITE" id="PS50290">
    <property type="entry name" value="PI3_4_KINASE_3"/>
    <property type="match status" value="1"/>
</dbReference>
<organism evidence="26 27">
    <name type="scientific">Ascosphaera apis ARSEF 7405</name>
    <dbReference type="NCBI Taxonomy" id="392613"/>
    <lineage>
        <taxon>Eukaryota</taxon>
        <taxon>Fungi</taxon>
        <taxon>Dikarya</taxon>
        <taxon>Ascomycota</taxon>
        <taxon>Pezizomycotina</taxon>
        <taxon>Eurotiomycetes</taxon>
        <taxon>Eurotiomycetidae</taxon>
        <taxon>Onygenales</taxon>
        <taxon>Ascosphaeraceae</taxon>
        <taxon>Ascosphaera</taxon>
    </lineage>
</organism>
<dbReference type="Pfam" id="PF02260">
    <property type="entry name" value="FATC"/>
    <property type="match status" value="1"/>
</dbReference>
<comment type="caution">
    <text evidence="26">The sequence shown here is derived from an EMBL/GenBank/DDBJ whole genome shotgun (WGS) entry which is preliminary data.</text>
</comment>
<sequence length="2698" mass="304585">MSQVTLDQALVSICSRVQKTRADGLKDLKHLLVRNKNSQELQSFGDEVPHSIFDALFRSLDLEKESHARAKTSSTIRTALTRIEFCASVIRTAVEVLGRRIAQKTLFALIDHILACLHDVTSDFWKWLSSAYLKSLRVLLEHPPHLERLTRKRWQRLCDFCIQTLQLLGSGVDHQESPIHSPLTNGIRSGSVQPPSFVKKHVFEDSYGTREELELIFHLLCSSSTAPLAEEGSKILVPLLEYLLSMQGLSSSSFSILGAFNIILSKSLVTDITLSQQALIEILPLIRPKSLPKSTALRKEMMITLELARSVLPHVKDIELKRLLGEKLPNLVDHLHREYLKLSDKGVLCLDDIVFTSPDITNPMGIPGIAPRLGVSRAEEAWTWIRAIAIFSILLDQDDVDSGSQHQDSDSLDINRPVKRRYRLVQFDNYLNNAHTADGSERVLALQLLPFLLQEGKISAEECLSLLENLNANIQGDHDDIRSWTMIAIANIATLQYASSEGLKPLWSQTWALAARSVSSPHTSRAACFLIATILHRGLLDESSMFNTVNTMLSSVDMNVTERTMAGYSTTFARPHEIINLLLACTNRHLSPPSVQFHGPLTRISKAWFGSQLDSDLLKELGGTLTPFLKLLLSKNPIGGSTTAQDGPMDIDMLDDDIGPSSTSHELDLDICREDTPLLVYSTSPLIARATTIHWLVLLELHEDVSLVVTSSLVDFLTTLKGADLLIWRPIFQHLFSVKPEISRTDACRLVQHFGDHCLMAQDLMRTEAAPSMCVSLVTALLPLSYFDDSDELERRMSRLLEWFSTSLVKKAMGTPRTMVRVSSLYHGIMILPSISPHDNRKGTYRRRLIDLLANSDLRVKFHFSKLLPSIFDQLPPDDHDEVFDQTFDGFPNYPDWLEGTAVRLYLLGELASNCPSVLRRSIYRVFETAGQIPQSSQYARRCLEAVSRSLCLNGPKDIFRIFASQLLYTWLEPRDGEMRQSLGSIPFTIFGYFSLKDMLLEVEDEVIGQIMLRGQNDEMEEISTILERPFVDLLASSFAKCEAYVIASSISVPPSPLSQNSGGEKQIKQLLGKNRFYELLLKSLPDIIATLIQRVDEPCIESLRRFSELNAVDKWELIDLKSRSEISIPIGQQPCFRSKYLYDELAYIFKRVNIPINQMWNSSLFCYVARSLMDTIQPALGSLHACSVLRKLKMLLCISDDVAFEGYGSPMILHFLRPYLTDERCRGDALGMFWYIYENRRKGSLLGTSFEIGLSISSLALLRASIIPPTTSVARQTGTISSSPDLIKFLQWFPSHLLSFSREVCGGDEATMIFFEKLVYLTKDSEGRGRSHIQTAAGKLLLLLLEDQASSEPIVVDPAKEQLFNLLGHGFQREPQPHMDILGTDDKAIAYASNAWRCCPENGSAIPYKLWVARAIGRAYASSGQLDESLLREHKERYHTVDYDYHILASKIAIVKALCDTLMSNDPIHVGLAERTLQSIVQRLRKNPTHFKCQEAMPEVVVRSFDWGHYTCPGVSLTRAEQNSLHSGIRWNPRMSVSEWARELAICLCQTKSNDAVVGCLPKVLYHVPNLAEEMLPYIIHETLLSSGDGKARNRLSAVFNQVFESEMKEAIPHIELIIKCIIYLRYQAYPKESNTDDRDFWLDIDYHLAASAAERCNMRKTALLFIEIYSSHLEKSSRRRLTGASPIIKGDLLERIFRSIDDPDLPYGIEKKLSPQAIIDTLSLDGSSTQKLSFLTASHDAGVRLSESLDTVNQLELVETLNELNFQGIASDLLASKDSTSEQAALSTALYLQQWDIPVSSTNTTPIASVFKALKCLNTYHDEKTIFSAIDDSLLSITDRLASTHSLAELKQCMCSLANLTEIDEIVSTDSERIREQWERIRSRNHWLKFESFGDIKQLLLCREAMFSSLARSLAPDSAISVDSRTSRELQFRTIQESLRISRDHNELQVATKSAVLLTKMVPLCQQQGLSVDIAAQFELAQVLWDQGEASRSIQLLKDIQQEKLASQTVEVNMSRVLSTLGHRIAEARLEDPRDIRDHYLQPASDWLTNDDALRKSDRGKVFHDFAVFCDRQVSNQDILEDLKRLEGTRNHKEEEVLKYESMLTEASSSKRDMIRSVRNRTKAWLQLVQDELAIQQEAHESLKISAVLNYLKSLADSDDYKNDVLRFCALWLDNSDNETLNARVADEIEKVPSRRFAPLVNQLFSRLSDIMNGFQKVLQNLLFRICVDHPYHGMYQVFMSSKTPPGTDEASRRRNQAATNLANQLKADQNMKAQWQNIYYSNFVYLRFAQEMLGSKVKSGTKVPLAKTEAGARLANDIPKRMLPPPTMKIEVRDDCDYSQVPVVVKYLPECSVASGLSAPKIVTAIASDGKRYKQLFKTGNDDLRQDLVMEQVFEQVSALLKEHRETRQRQLGIRTYKVVPLTTTTGIIEFVQNTIPLNDYLLPAHASHFPRDMDFNAARYLISQVQKKSPQERLKAYKKITNNFHPVLRFFFMERFLNPDDWFSKRLAYTRSTAAISILGHILGLGDRHGHNILLDEQTGEVVHIDLGVAFEQGRILPVPEVVPFRLTRDLVDGMGITKTEGVFRRSCEFTLAALRRESYSIMTILDVLRYDPLYSWSLSPTRAKKMQDTQDAGTLNANGKKEDEPSEANRSLAVVAKKLGDTLSVSATVSELIQQATDERNLAVLFCGWAAFL</sequence>
<dbReference type="EC" id="2.7.11.1" evidence="5 20"/>
<dbReference type="OrthoDB" id="381190at2759"/>
<evidence type="ECO:0000256" key="19">
    <source>
        <dbReference type="ARBA" id="ARBA00048679"/>
    </source>
</evidence>
<dbReference type="GO" id="GO:0006281">
    <property type="term" value="P:DNA repair"/>
    <property type="evidence" value="ECO:0007669"/>
    <property type="project" value="InterPro"/>
</dbReference>
<dbReference type="InterPro" id="IPR011009">
    <property type="entry name" value="Kinase-like_dom_sf"/>
</dbReference>
<dbReference type="PROSITE" id="PS51190">
    <property type="entry name" value="FATC"/>
    <property type="match status" value="1"/>
</dbReference>
<evidence type="ECO:0000256" key="13">
    <source>
        <dbReference type="ARBA" id="ARBA00022840"/>
    </source>
</evidence>
<dbReference type="Pfam" id="PF00454">
    <property type="entry name" value="PI3_PI4_kinase"/>
    <property type="match status" value="1"/>
</dbReference>
<dbReference type="EMBL" id="AZGZ01000006">
    <property type="protein sequence ID" value="KZZ94583.1"/>
    <property type="molecule type" value="Genomic_DNA"/>
</dbReference>
<reference evidence="26 27" key="1">
    <citation type="journal article" date="2016" name="Genome Biol. Evol.">
        <title>Divergent and convergent evolution of fungal pathogenicity.</title>
        <authorList>
            <person name="Shang Y."/>
            <person name="Xiao G."/>
            <person name="Zheng P."/>
            <person name="Cen K."/>
            <person name="Zhan S."/>
            <person name="Wang C."/>
        </authorList>
    </citation>
    <scope>NUCLEOTIDE SEQUENCE [LARGE SCALE GENOMIC DNA]</scope>
    <source>
        <strain evidence="26 27">ARSEF 7405</strain>
    </source>
</reference>
<dbReference type="InterPro" id="IPR021668">
    <property type="entry name" value="TAN"/>
</dbReference>
<evidence type="ECO:0000256" key="21">
    <source>
        <dbReference type="SAM" id="Coils"/>
    </source>
</evidence>
<dbReference type="InterPro" id="IPR003152">
    <property type="entry name" value="FATC_dom"/>
</dbReference>
<evidence type="ECO:0000259" key="23">
    <source>
        <dbReference type="PROSITE" id="PS50290"/>
    </source>
</evidence>
<feature type="domain" description="FAT" evidence="24">
    <location>
        <begin position="1650"/>
        <end position="2246"/>
    </location>
</feature>
<dbReference type="Gene3D" id="3.30.1010.10">
    <property type="entry name" value="Phosphatidylinositol 3-kinase Catalytic Subunit, Chain A, domain 4"/>
    <property type="match status" value="1"/>
</dbReference>
<evidence type="ECO:0000256" key="12">
    <source>
        <dbReference type="ARBA" id="ARBA00022777"/>
    </source>
</evidence>
<dbReference type="GO" id="GO:0006325">
    <property type="term" value="P:chromatin organization"/>
    <property type="evidence" value="ECO:0007669"/>
    <property type="project" value="UniProtKB-KW"/>
</dbReference>
<evidence type="ECO:0000256" key="8">
    <source>
        <dbReference type="ARBA" id="ARBA00022527"/>
    </source>
</evidence>
<dbReference type="PANTHER" id="PTHR37079">
    <property type="entry name" value="SERINE/THREONINE-PROTEIN KINASE ATM"/>
    <property type="match status" value="1"/>
</dbReference>
<evidence type="ECO:0000256" key="15">
    <source>
        <dbReference type="ARBA" id="ARBA00022895"/>
    </source>
</evidence>
<evidence type="ECO:0000256" key="14">
    <source>
        <dbReference type="ARBA" id="ARBA00022853"/>
    </source>
</evidence>
<evidence type="ECO:0000256" key="16">
    <source>
        <dbReference type="ARBA" id="ARBA00023242"/>
    </source>
</evidence>
<dbReference type="Gene3D" id="1.10.1070.11">
    <property type="entry name" value="Phosphatidylinositol 3-/4-kinase, catalytic domain"/>
    <property type="match status" value="1"/>
</dbReference>
<keyword evidence="11 20" id="KW-0227">DNA damage</keyword>
<gene>
    <name evidence="26" type="ORF">AAP_01883</name>
</gene>
<keyword evidence="15 20" id="KW-0779">Telomere</keyword>
<feature type="domain" description="FATC" evidence="25">
    <location>
        <begin position="2666"/>
        <end position="2698"/>
    </location>
</feature>
<evidence type="ECO:0000256" key="1">
    <source>
        <dbReference type="ARBA" id="ARBA00004123"/>
    </source>
</evidence>
<dbReference type="GO" id="GO:0005524">
    <property type="term" value="F:ATP binding"/>
    <property type="evidence" value="ECO:0007669"/>
    <property type="project" value="UniProtKB-KW"/>
</dbReference>
<evidence type="ECO:0000256" key="4">
    <source>
        <dbReference type="ARBA" id="ARBA00011370"/>
    </source>
</evidence>
<keyword evidence="13 20" id="KW-0067">ATP-binding</keyword>
<comment type="similarity">
    <text evidence="3 20">Belongs to the PI3/PI4-kinase family. ATM subfamily.</text>
</comment>
<dbReference type="Pfam" id="PF11640">
    <property type="entry name" value="TAN"/>
    <property type="match status" value="1"/>
</dbReference>
<keyword evidence="10 20" id="KW-0547">Nucleotide-binding</keyword>
<evidence type="ECO:0000259" key="25">
    <source>
        <dbReference type="PROSITE" id="PS51190"/>
    </source>
</evidence>
<dbReference type="PROSITE" id="PS00916">
    <property type="entry name" value="PI3_4_KINASE_2"/>
    <property type="match status" value="1"/>
</dbReference>
<evidence type="ECO:0000256" key="10">
    <source>
        <dbReference type="ARBA" id="ARBA00022741"/>
    </source>
</evidence>
<dbReference type="GO" id="GO:0035556">
    <property type="term" value="P:intracellular signal transduction"/>
    <property type="evidence" value="ECO:0007669"/>
    <property type="project" value="UniProtKB-ARBA"/>
</dbReference>
<evidence type="ECO:0000256" key="20">
    <source>
        <dbReference type="RuleBase" id="RU365027"/>
    </source>
</evidence>
<feature type="region of interest" description="Disordered" evidence="22">
    <location>
        <begin position="2630"/>
        <end position="2652"/>
    </location>
</feature>
<dbReference type="SUPFAM" id="SSF56112">
    <property type="entry name" value="Protein kinase-like (PK-like)"/>
    <property type="match status" value="1"/>
</dbReference>
<dbReference type="VEuPathDB" id="FungiDB:AAP_01883"/>
<keyword evidence="7 20" id="KW-0158">Chromosome</keyword>
<accession>A0A162IK11</accession>
<dbReference type="SUPFAM" id="SSF48371">
    <property type="entry name" value="ARM repeat"/>
    <property type="match status" value="2"/>
</dbReference>
<comment type="catalytic activity">
    <reaction evidence="18 20">
        <text>L-threonyl-[protein] + ATP = O-phospho-L-threonyl-[protein] + ADP + H(+)</text>
        <dbReference type="Rhea" id="RHEA:46608"/>
        <dbReference type="Rhea" id="RHEA-COMP:11060"/>
        <dbReference type="Rhea" id="RHEA-COMP:11605"/>
        <dbReference type="ChEBI" id="CHEBI:15378"/>
        <dbReference type="ChEBI" id="CHEBI:30013"/>
        <dbReference type="ChEBI" id="CHEBI:30616"/>
        <dbReference type="ChEBI" id="CHEBI:61977"/>
        <dbReference type="ChEBI" id="CHEBI:456216"/>
        <dbReference type="EC" id="2.7.11.1"/>
    </reaction>
</comment>
<dbReference type="CDD" id="cd05171">
    <property type="entry name" value="PIKKc_ATM"/>
    <property type="match status" value="1"/>
</dbReference>
<protein>
    <recommendedName>
        <fullName evidence="6 20">Serine/threonine-protein kinase Tel1</fullName>
        <ecNumber evidence="5 20">2.7.11.1</ecNumber>
    </recommendedName>
</protein>